<feature type="transmembrane region" description="Helical" evidence="1">
    <location>
        <begin position="21"/>
        <end position="39"/>
    </location>
</feature>
<gene>
    <name evidence="2" type="ORF">ALC62_08287</name>
</gene>
<dbReference type="AlphaFoldDB" id="A0A195CK10"/>
<keyword evidence="1" id="KW-0812">Transmembrane</keyword>
<keyword evidence="1" id="KW-0472">Membrane</keyword>
<proteinExistence type="predicted"/>
<dbReference type="Proteomes" id="UP000078542">
    <property type="component" value="Unassembled WGS sequence"/>
</dbReference>
<evidence type="ECO:0000313" key="3">
    <source>
        <dbReference type="Proteomes" id="UP000078542"/>
    </source>
</evidence>
<organism evidence="2 3">
    <name type="scientific">Cyphomyrmex costatus</name>
    <dbReference type="NCBI Taxonomy" id="456900"/>
    <lineage>
        <taxon>Eukaryota</taxon>
        <taxon>Metazoa</taxon>
        <taxon>Ecdysozoa</taxon>
        <taxon>Arthropoda</taxon>
        <taxon>Hexapoda</taxon>
        <taxon>Insecta</taxon>
        <taxon>Pterygota</taxon>
        <taxon>Neoptera</taxon>
        <taxon>Endopterygota</taxon>
        <taxon>Hymenoptera</taxon>
        <taxon>Apocrita</taxon>
        <taxon>Aculeata</taxon>
        <taxon>Formicoidea</taxon>
        <taxon>Formicidae</taxon>
        <taxon>Myrmicinae</taxon>
        <taxon>Cyphomyrmex</taxon>
    </lineage>
</organism>
<protein>
    <submittedName>
        <fullName evidence="2">Uncharacterized protein</fullName>
    </submittedName>
</protein>
<reference evidence="2 3" key="1">
    <citation type="submission" date="2016-03" db="EMBL/GenBank/DDBJ databases">
        <title>Cyphomyrmex costatus WGS genome.</title>
        <authorList>
            <person name="Nygaard S."/>
            <person name="Hu H."/>
            <person name="Boomsma J."/>
            <person name="Zhang G."/>
        </authorList>
    </citation>
    <scope>NUCLEOTIDE SEQUENCE [LARGE SCALE GENOMIC DNA]</scope>
    <source>
        <strain evidence="2">MS0001</strain>
        <tissue evidence="2">Whole body</tissue>
    </source>
</reference>
<evidence type="ECO:0000256" key="1">
    <source>
        <dbReference type="SAM" id="Phobius"/>
    </source>
</evidence>
<accession>A0A195CK10</accession>
<sequence length="132" mass="15056">MYLNDFCIRDALSILQTNRDYIPLVFQLLVFGIMAVALASPVPGGHHHEHHVIHVPYHVHTVHHHHTKKIHIPVHHVEKVAVPVPIPVHHVEKVPVPVPVHHVEKVAVPVPVVHKVHVPIPIHEEKLHHGWF</sequence>
<keyword evidence="1" id="KW-1133">Transmembrane helix</keyword>
<keyword evidence="3" id="KW-1185">Reference proteome</keyword>
<name>A0A195CK10_9HYME</name>
<evidence type="ECO:0000313" key="2">
    <source>
        <dbReference type="EMBL" id="KYN01061.1"/>
    </source>
</evidence>
<dbReference type="EMBL" id="KQ977642">
    <property type="protein sequence ID" value="KYN01061.1"/>
    <property type="molecule type" value="Genomic_DNA"/>
</dbReference>